<evidence type="ECO:0000259" key="2">
    <source>
        <dbReference type="Pfam" id="PF12152"/>
    </source>
</evidence>
<feature type="domain" description="Eukaryotic translation initiation factor 4G1 eIF4E-binding" evidence="2">
    <location>
        <begin position="150"/>
        <end position="215"/>
    </location>
</feature>
<evidence type="ECO:0000313" key="4">
    <source>
        <dbReference type="Proteomes" id="UP000030854"/>
    </source>
</evidence>
<dbReference type="EMBL" id="JNVN01002511">
    <property type="protein sequence ID" value="KHJ31882.1"/>
    <property type="molecule type" value="Genomic_DNA"/>
</dbReference>
<organism evidence="3 4">
    <name type="scientific">Uncinula necator</name>
    <name type="common">Grape powdery mildew</name>
    <dbReference type="NCBI Taxonomy" id="52586"/>
    <lineage>
        <taxon>Eukaryota</taxon>
        <taxon>Fungi</taxon>
        <taxon>Dikarya</taxon>
        <taxon>Ascomycota</taxon>
        <taxon>Pezizomycotina</taxon>
        <taxon>Leotiomycetes</taxon>
        <taxon>Erysiphales</taxon>
        <taxon>Erysiphaceae</taxon>
        <taxon>Erysiphe</taxon>
    </lineage>
</organism>
<keyword evidence="4" id="KW-1185">Reference proteome</keyword>
<dbReference type="Proteomes" id="UP000030854">
    <property type="component" value="Unassembled WGS sequence"/>
</dbReference>
<dbReference type="Gene3D" id="1.20.970.30">
    <property type="entry name" value="eIF4G, eIF4E-binding domain"/>
    <property type="match status" value="1"/>
</dbReference>
<reference evidence="3 4" key="1">
    <citation type="journal article" date="2014" name="BMC Genomics">
        <title>Adaptive genomic structural variation in the grape powdery mildew pathogen, Erysiphe necator.</title>
        <authorList>
            <person name="Jones L."/>
            <person name="Riaz S."/>
            <person name="Morales-Cruz A."/>
            <person name="Amrine K.C."/>
            <person name="McGuire B."/>
            <person name="Gubler W.D."/>
            <person name="Walker M.A."/>
            <person name="Cantu D."/>
        </authorList>
    </citation>
    <scope>NUCLEOTIDE SEQUENCE [LARGE SCALE GENOMIC DNA]</scope>
    <source>
        <strain evidence="4">c</strain>
    </source>
</reference>
<feature type="region of interest" description="Disordered" evidence="1">
    <location>
        <begin position="78"/>
        <end position="101"/>
    </location>
</feature>
<dbReference type="Pfam" id="PF12152">
    <property type="entry name" value="eIF_4G1"/>
    <property type="match status" value="1"/>
</dbReference>
<evidence type="ECO:0000313" key="3">
    <source>
        <dbReference type="EMBL" id="KHJ31882.1"/>
    </source>
</evidence>
<name>A0A0B1NZU5_UNCNE</name>
<gene>
    <name evidence="3" type="ORF">EV44_g5732</name>
</gene>
<dbReference type="GO" id="GO:0003743">
    <property type="term" value="F:translation initiation factor activity"/>
    <property type="evidence" value="ECO:0007669"/>
    <property type="project" value="UniProtKB-KW"/>
</dbReference>
<feature type="compositionally biased region" description="Polar residues" evidence="1">
    <location>
        <begin position="309"/>
        <end position="320"/>
    </location>
</feature>
<sequence>MEMTHEVAAEERPTSRESCNPTQELWADAFGVASSNNSKTPSETNLGNNNTPKSVADDHLDYQATQIEAIDLNLNKSKEEENEVSVQEKQNEEFHPDGSVSQVESIINPTLETSEREVTSSKTQLTCDSDVKTGIMRSNKKSLTLNITTSNLRPSAALKCLESARWLTSLDPSIYPPSIKSPNPCLNQDDKGSPRSFKYDKEFLLQFKNYFVEKPCMEFESRISALYEETSKSPKTGSKYTFSNSPRCDTFTTINNEIDRVSLRPASTQKPNYIPRWDTYNVKINERYGNLGSTQRLENRTRHDHKNSRNSNKTFGMSSFSWGDNRRPVDNITKEEFESITRQWREFKS</sequence>
<feature type="compositionally biased region" description="Polar residues" evidence="1">
    <location>
        <begin position="33"/>
        <end position="53"/>
    </location>
</feature>
<comment type="caution">
    <text evidence="3">The sequence shown here is derived from an EMBL/GenBank/DDBJ whole genome shotgun (WGS) entry which is preliminary data.</text>
</comment>
<feature type="compositionally biased region" description="Basic and acidic residues" evidence="1">
    <location>
        <begin position="1"/>
        <end position="15"/>
    </location>
</feature>
<dbReference type="HOGENOM" id="CLU_794990_0_0_1"/>
<feature type="region of interest" description="Disordered" evidence="1">
    <location>
        <begin position="295"/>
        <end position="320"/>
    </location>
</feature>
<keyword evidence="3" id="KW-0648">Protein biosynthesis</keyword>
<dbReference type="AlphaFoldDB" id="A0A0B1NZU5"/>
<accession>A0A0B1NZU5</accession>
<keyword evidence="3" id="KW-0396">Initiation factor</keyword>
<evidence type="ECO:0000256" key="1">
    <source>
        <dbReference type="SAM" id="MobiDB-lite"/>
    </source>
</evidence>
<dbReference type="STRING" id="52586.A0A0B1NZU5"/>
<dbReference type="InterPro" id="IPR022745">
    <property type="entry name" value="eIF4G1_eIF4E-bd"/>
</dbReference>
<dbReference type="SUPFAM" id="SSF101489">
    <property type="entry name" value="Eukaryotic initiation factor 4f subunit eIF4g, eIF4e-binding domain"/>
    <property type="match status" value="1"/>
</dbReference>
<feature type="region of interest" description="Disordered" evidence="1">
    <location>
        <begin position="1"/>
        <end position="56"/>
    </location>
</feature>
<proteinExistence type="predicted"/>
<protein>
    <submittedName>
        <fullName evidence="3">Putative eukaryotic initiation factor 4f subunit p130</fullName>
    </submittedName>
</protein>
<dbReference type="InterPro" id="IPR036211">
    <property type="entry name" value="eIF4G_eIF4E-bd_sf"/>
</dbReference>